<protein>
    <submittedName>
        <fullName evidence="2">Uncharacterized protein</fullName>
    </submittedName>
</protein>
<feature type="chain" id="PRO_5007882799" evidence="1">
    <location>
        <begin position="19"/>
        <end position="108"/>
    </location>
</feature>
<keyword evidence="1" id="KW-0732">Signal</keyword>
<sequence length="108" mass="11646">MHLPTIVAALAPAGLISAYNAIYSKQYCEQSPRTVVTRFGASLGSCYNIDGAAAYQFTEVAAGYSWVCDAYSQSNCKGTAAAYSSYTSNTNCNNSPIGWVYSYKCYLK</sequence>
<gene>
    <name evidence="2" type="ORF">CT0861_02762</name>
</gene>
<evidence type="ECO:0000256" key="1">
    <source>
        <dbReference type="SAM" id="SignalP"/>
    </source>
</evidence>
<dbReference type="OrthoDB" id="4848660at2759"/>
<organism evidence="2 3">
    <name type="scientific">Colletotrichum tofieldiae</name>
    <dbReference type="NCBI Taxonomy" id="708197"/>
    <lineage>
        <taxon>Eukaryota</taxon>
        <taxon>Fungi</taxon>
        <taxon>Dikarya</taxon>
        <taxon>Ascomycota</taxon>
        <taxon>Pezizomycotina</taxon>
        <taxon>Sordariomycetes</taxon>
        <taxon>Hypocreomycetidae</taxon>
        <taxon>Glomerellales</taxon>
        <taxon>Glomerellaceae</taxon>
        <taxon>Colletotrichum</taxon>
        <taxon>Colletotrichum spaethianum species complex</taxon>
    </lineage>
</organism>
<keyword evidence="3" id="KW-1185">Reference proteome</keyword>
<dbReference type="Proteomes" id="UP000076552">
    <property type="component" value="Unassembled WGS sequence"/>
</dbReference>
<name>A0A166YKY1_9PEZI</name>
<evidence type="ECO:0000313" key="2">
    <source>
        <dbReference type="EMBL" id="KZL77784.1"/>
    </source>
</evidence>
<reference evidence="2 3" key="1">
    <citation type="submission" date="2015-06" db="EMBL/GenBank/DDBJ databases">
        <title>Survival trade-offs in plant roots during colonization by closely related pathogenic and mutualistic fungi.</title>
        <authorList>
            <person name="Hacquard S."/>
            <person name="Kracher B."/>
            <person name="Hiruma K."/>
            <person name="Weinman A."/>
            <person name="Muench P."/>
            <person name="Garrido Oter R."/>
            <person name="Ver Loren van Themaat E."/>
            <person name="Dallerey J.-F."/>
            <person name="Damm U."/>
            <person name="Henrissat B."/>
            <person name="Lespinet O."/>
            <person name="Thon M."/>
            <person name="Kemen E."/>
            <person name="McHardy A.C."/>
            <person name="Schulze-Lefert P."/>
            <person name="O'Connell R.J."/>
        </authorList>
    </citation>
    <scope>NUCLEOTIDE SEQUENCE [LARGE SCALE GENOMIC DNA]</scope>
    <source>
        <strain evidence="2 3">0861</strain>
    </source>
</reference>
<evidence type="ECO:0000313" key="3">
    <source>
        <dbReference type="Proteomes" id="UP000076552"/>
    </source>
</evidence>
<feature type="signal peptide" evidence="1">
    <location>
        <begin position="1"/>
        <end position="18"/>
    </location>
</feature>
<proteinExistence type="predicted"/>
<accession>A0A166YKY1</accession>
<comment type="caution">
    <text evidence="2">The sequence shown here is derived from an EMBL/GenBank/DDBJ whole genome shotgun (WGS) entry which is preliminary data.</text>
</comment>
<dbReference type="EMBL" id="LFIV01000005">
    <property type="protein sequence ID" value="KZL77784.1"/>
    <property type="molecule type" value="Genomic_DNA"/>
</dbReference>
<dbReference type="AlphaFoldDB" id="A0A166YKY1"/>